<keyword evidence="1" id="KW-0479">Metal-binding</keyword>
<dbReference type="InterPro" id="IPR018146">
    <property type="entry name" value="Glyoxalase_1_CS"/>
</dbReference>
<dbReference type="InterPro" id="IPR037523">
    <property type="entry name" value="VOC_core"/>
</dbReference>
<dbReference type="AlphaFoldDB" id="A0A0H3K4T6"/>
<dbReference type="InterPro" id="IPR004360">
    <property type="entry name" value="Glyas_Fos-R_dOase_dom"/>
</dbReference>
<proteinExistence type="predicted"/>
<dbReference type="KEGG" id="syc:syc0950_d"/>
<gene>
    <name evidence="3" type="ordered locus">syc0950_d</name>
</gene>
<dbReference type="InterPro" id="IPR051332">
    <property type="entry name" value="Fosfomycin_Res_Enzymes"/>
</dbReference>
<reference evidence="3 4" key="1">
    <citation type="journal article" date="2007" name="Photosyn. Res.">
        <title>Complete nucleotide sequence of the freshwater unicellular cyanobacterium Synechococcus elongatus PCC 6301 chromosome: gene content and organization.</title>
        <authorList>
            <person name="Sugita C."/>
            <person name="Ogata K."/>
            <person name="Shikata M."/>
            <person name="Jikuya H."/>
            <person name="Takano J."/>
            <person name="Furumichi M."/>
            <person name="Kanehisa M."/>
            <person name="Omata T."/>
            <person name="Sugiura M."/>
            <person name="Sugita M."/>
        </authorList>
    </citation>
    <scope>NUCLEOTIDE SEQUENCE [LARGE SCALE GENOMIC DNA]</scope>
    <source>
        <strain evidence="4">ATCC 27144 / PCC 6301 / SAUG 1402/1</strain>
    </source>
</reference>
<dbReference type="GO" id="GO:0046872">
    <property type="term" value="F:metal ion binding"/>
    <property type="evidence" value="ECO:0007669"/>
    <property type="project" value="UniProtKB-KW"/>
</dbReference>
<evidence type="ECO:0000313" key="3">
    <source>
        <dbReference type="EMBL" id="BAD79140.1"/>
    </source>
</evidence>
<dbReference type="PANTHER" id="PTHR36113">
    <property type="entry name" value="LYASE, PUTATIVE-RELATED-RELATED"/>
    <property type="match status" value="1"/>
</dbReference>
<dbReference type="Gene3D" id="3.10.180.10">
    <property type="entry name" value="2,3-Dihydroxybiphenyl 1,2-Dioxygenase, domain 1"/>
    <property type="match status" value="1"/>
</dbReference>
<evidence type="ECO:0000313" key="4">
    <source>
        <dbReference type="Proteomes" id="UP000001175"/>
    </source>
</evidence>
<dbReference type="InterPro" id="IPR029068">
    <property type="entry name" value="Glyas_Bleomycin-R_OHBP_Dase"/>
</dbReference>
<dbReference type="PROSITE" id="PS51819">
    <property type="entry name" value="VOC"/>
    <property type="match status" value="1"/>
</dbReference>
<dbReference type="CDD" id="cd06587">
    <property type="entry name" value="VOC"/>
    <property type="match status" value="1"/>
</dbReference>
<name>A0A0H3K4T6_SYNP6</name>
<dbReference type="GO" id="GO:0004462">
    <property type="term" value="F:lactoylglutathione lyase activity"/>
    <property type="evidence" value="ECO:0007669"/>
    <property type="project" value="InterPro"/>
</dbReference>
<dbReference type="PANTHER" id="PTHR36113:SF6">
    <property type="entry name" value="FOSFOMYCIN RESISTANCE PROTEIN FOSX"/>
    <property type="match status" value="1"/>
</dbReference>
<sequence length="153" mass="16861">MLQEDGTMAIARSQGWLRGVHHVALHVQDLARSRQFYGEILGLAELTDDQVPSTLRPLVEAGQVANFRLPDGVILDLFAAPKLQPPDPDPSQEFTRFAHLAFDIAPEQFDAAVQILQEQNVAIAQGPVSRPTGRGVYFYDPDGTLLEIRCDPS</sequence>
<dbReference type="SUPFAM" id="SSF54593">
    <property type="entry name" value="Glyoxalase/Bleomycin resistance protein/Dihydroxybiphenyl dioxygenase"/>
    <property type="match status" value="1"/>
</dbReference>
<dbReference type="EMBL" id="AP008231">
    <property type="protein sequence ID" value="BAD79140.1"/>
    <property type="molecule type" value="Genomic_DNA"/>
</dbReference>
<feature type="domain" description="VOC" evidence="2">
    <location>
        <begin position="19"/>
        <end position="151"/>
    </location>
</feature>
<protein>
    <recommendedName>
        <fullName evidence="2">VOC domain-containing protein</fullName>
    </recommendedName>
</protein>
<dbReference type="PROSITE" id="PS00934">
    <property type="entry name" value="GLYOXALASE_I_1"/>
    <property type="match status" value="1"/>
</dbReference>
<accession>A0A0H3K4T6</accession>
<dbReference type="eggNOG" id="COG0346">
    <property type="taxonomic scope" value="Bacteria"/>
</dbReference>
<organism evidence="3 4">
    <name type="scientific">Synechococcus sp. (strain ATCC 27144 / PCC 6301 / SAUG 1402/1)</name>
    <name type="common">Anacystis nidulans</name>
    <dbReference type="NCBI Taxonomy" id="269084"/>
    <lineage>
        <taxon>Bacteria</taxon>
        <taxon>Bacillati</taxon>
        <taxon>Cyanobacteriota</taxon>
        <taxon>Cyanophyceae</taxon>
        <taxon>Synechococcales</taxon>
        <taxon>Synechococcaceae</taxon>
        <taxon>Synechococcus</taxon>
    </lineage>
</organism>
<dbReference type="Pfam" id="PF00903">
    <property type="entry name" value="Glyoxalase"/>
    <property type="match status" value="1"/>
</dbReference>
<evidence type="ECO:0000259" key="2">
    <source>
        <dbReference type="PROSITE" id="PS51819"/>
    </source>
</evidence>
<evidence type="ECO:0000256" key="1">
    <source>
        <dbReference type="ARBA" id="ARBA00022723"/>
    </source>
</evidence>
<dbReference type="Proteomes" id="UP000001175">
    <property type="component" value="Chromosome"/>
</dbReference>